<evidence type="ECO:0000313" key="2">
    <source>
        <dbReference type="Proteomes" id="UP000823399"/>
    </source>
</evidence>
<reference evidence="1" key="1">
    <citation type="journal article" date="2020" name="New Phytol.">
        <title>Comparative genomics reveals dynamic genome evolution in host specialist ectomycorrhizal fungi.</title>
        <authorList>
            <person name="Lofgren L.A."/>
            <person name="Nguyen N.H."/>
            <person name="Vilgalys R."/>
            <person name="Ruytinx J."/>
            <person name="Liao H.L."/>
            <person name="Branco S."/>
            <person name="Kuo A."/>
            <person name="LaButti K."/>
            <person name="Lipzen A."/>
            <person name="Andreopoulos W."/>
            <person name="Pangilinan J."/>
            <person name="Riley R."/>
            <person name="Hundley H."/>
            <person name="Na H."/>
            <person name="Barry K."/>
            <person name="Grigoriev I.V."/>
            <person name="Stajich J.E."/>
            <person name="Kennedy P.G."/>
        </authorList>
    </citation>
    <scope>NUCLEOTIDE SEQUENCE</scope>
    <source>
        <strain evidence="1">FC423</strain>
    </source>
</reference>
<evidence type="ECO:0000313" key="1">
    <source>
        <dbReference type="EMBL" id="KAG2103760.1"/>
    </source>
</evidence>
<dbReference type="AlphaFoldDB" id="A0A9P7F2K2"/>
<dbReference type="RefSeq" id="XP_041290657.1">
    <property type="nucleotide sequence ID" value="XM_041428982.1"/>
</dbReference>
<organism evidence="1 2">
    <name type="scientific">Suillus discolor</name>
    <dbReference type="NCBI Taxonomy" id="1912936"/>
    <lineage>
        <taxon>Eukaryota</taxon>
        <taxon>Fungi</taxon>
        <taxon>Dikarya</taxon>
        <taxon>Basidiomycota</taxon>
        <taxon>Agaricomycotina</taxon>
        <taxon>Agaricomycetes</taxon>
        <taxon>Agaricomycetidae</taxon>
        <taxon>Boletales</taxon>
        <taxon>Suillineae</taxon>
        <taxon>Suillaceae</taxon>
        <taxon>Suillus</taxon>
    </lineage>
</organism>
<protein>
    <submittedName>
        <fullName evidence="1">Uncharacterized protein</fullName>
    </submittedName>
</protein>
<comment type="caution">
    <text evidence="1">The sequence shown here is derived from an EMBL/GenBank/DDBJ whole genome shotgun (WGS) entry which is preliminary data.</text>
</comment>
<gene>
    <name evidence="1" type="ORF">F5147DRAFT_275206</name>
</gene>
<dbReference type="GeneID" id="64691241"/>
<sequence length="155" mass="18085">MCPTLDVTDLPQHRMDRHWNSRAKTATATVELLKRQNINIKPHGKHLTMSVHLKRLENHKKGGCTVQQHFYDRGWDGYRALHRVKMWCYLHVTTCDCFVFVSLALCAGGIRILKRRCVCTMAMHVQASDYGCDFRSLPMNLLSMMKVRQWRSLLI</sequence>
<dbReference type="OrthoDB" id="2622739at2759"/>
<dbReference type="EMBL" id="JABBWM010000043">
    <property type="protein sequence ID" value="KAG2103760.1"/>
    <property type="molecule type" value="Genomic_DNA"/>
</dbReference>
<dbReference type="Proteomes" id="UP000823399">
    <property type="component" value="Unassembled WGS sequence"/>
</dbReference>
<keyword evidence="2" id="KW-1185">Reference proteome</keyword>
<name>A0A9P7F2K2_9AGAM</name>
<proteinExistence type="predicted"/>
<accession>A0A9P7F2K2</accession>